<gene>
    <name evidence="1" type="ORF">NPIL_330001</name>
</gene>
<dbReference type="Proteomes" id="UP000887013">
    <property type="component" value="Unassembled WGS sequence"/>
</dbReference>
<reference evidence="1" key="1">
    <citation type="submission" date="2020-08" db="EMBL/GenBank/DDBJ databases">
        <title>Multicomponent nature underlies the extraordinary mechanical properties of spider dragline silk.</title>
        <authorList>
            <person name="Kono N."/>
            <person name="Nakamura H."/>
            <person name="Mori M."/>
            <person name="Yoshida Y."/>
            <person name="Ohtoshi R."/>
            <person name="Malay A.D."/>
            <person name="Moran D.A.P."/>
            <person name="Tomita M."/>
            <person name="Numata K."/>
            <person name="Arakawa K."/>
        </authorList>
    </citation>
    <scope>NUCLEOTIDE SEQUENCE</scope>
</reference>
<comment type="caution">
    <text evidence="1">The sequence shown here is derived from an EMBL/GenBank/DDBJ whole genome shotgun (WGS) entry which is preliminary data.</text>
</comment>
<evidence type="ECO:0000313" key="2">
    <source>
        <dbReference type="Proteomes" id="UP000887013"/>
    </source>
</evidence>
<dbReference type="EMBL" id="BMAW01007199">
    <property type="protein sequence ID" value="GFT02771.1"/>
    <property type="molecule type" value="Genomic_DNA"/>
</dbReference>
<name>A0A8X6TES1_NEPPI</name>
<sequence>MNLTQIFFSGATILLDPLSEGHVMFGQSIGIAECQQKKRMHVIICPARDVRQSIHQIDTITVPGIPLGGNQSMDVQRQIIRMEN</sequence>
<keyword evidence="2" id="KW-1185">Reference proteome</keyword>
<organism evidence="1 2">
    <name type="scientific">Nephila pilipes</name>
    <name type="common">Giant wood spider</name>
    <name type="synonym">Nephila maculata</name>
    <dbReference type="NCBI Taxonomy" id="299642"/>
    <lineage>
        <taxon>Eukaryota</taxon>
        <taxon>Metazoa</taxon>
        <taxon>Ecdysozoa</taxon>
        <taxon>Arthropoda</taxon>
        <taxon>Chelicerata</taxon>
        <taxon>Arachnida</taxon>
        <taxon>Araneae</taxon>
        <taxon>Araneomorphae</taxon>
        <taxon>Entelegynae</taxon>
        <taxon>Araneoidea</taxon>
        <taxon>Nephilidae</taxon>
        <taxon>Nephila</taxon>
    </lineage>
</organism>
<proteinExistence type="predicted"/>
<dbReference type="AlphaFoldDB" id="A0A8X6TES1"/>
<evidence type="ECO:0000313" key="1">
    <source>
        <dbReference type="EMBL" id="GFT02771.1"/>
    </source>
</evidence>
<protein>
    <submittedName>
        <fullName evidence="1">Uncharacterized protein</fullName>
    </submittedName>
</protein>
<accession>A0A8X6TES1</accession>